<dbReference type="Proteomes" id="UP000799424">
    <property type="component" value="Unassembled WGS sequence"/>
</dbReference>
<evidence type="ECO:0000313" key="2">
    <source>
        <dbReference type="EMBL" id="KAF2827826.1"/>
    </source>
</evidence>
<feature type="compositionally biased region" description="Acidic residues" evidence="1">
    <location>
        <begin position="780"/>
        <end position="791"/>
    </location>
</feature>
<feature type="compositionally biased region" description="Low complexity" evidence="1">
    <location>
        <begin position="39"/>
        <end position="56"/>
    </location>
</feature>
<sequence length="1078" mass="114436">MARGKSGFKKYAAVIYDGTVPLTSVRKVGANESNTVKNTASSGHSSTDASPSTSASPDCLEVDLNNNTASREAWANVSSSVKSSTASGSEAGSTVENTASPQQSSTNGTEPPKTPTKVSGTLRITSAKKAVFPSAAIKDAVDTVKIEKKVKEPKPDAPIVVKKASGQAKVEKKKSQEKNKADKTFASIKPQVLQEPVVTRKKKVKKPSKSRKAATSSPAGKATDAGQKSDAEKSVEVTASPTEDVQLPIVASAATKSTSSYPPMNRSTSITIPVPQSSTSTSPPSVIKDQAVRPAAPVVIDSNRLAVLTSLIKLEMNKTQVKGGNDAVGFVNLLFQRPTYMAELRKNAGLDKVKLFKAMESAEIDLYNAFMPVYSRGIYYRPSEVGKDVKSTRGANISKEDADAIQAVDVANLRYRQACGQVAKQGVSQRELQSSLESETEEGDEKDVVATPQQPRKLAKVKSPKRSGSPQAEISCPVIASPTLLPLLDLDDFPTPTGLKFKVPATSHVTPAKTDDSTKAKGPVSPPRTPSFDFTKKEASLAAVVSTEEEKAATTPFVFGGVATTSEQITSDVVSEDVDQSVLVIASKEGEDSNTTTTDNTVTDKSDVEHDVDAIVTSAFESTVPEPPKHQDIDTAEPFVGIPAADSDIVSDHDSDIVSPTSPVSEDMSFELDAKVDTETTVSYMDQPGEDMFPASPVSEDAEVDTETTESHMNQPGEDMSSTGTVSQEIPSEMDAEADTEITESHMDQPGENVSLESDSAILPDAAPSSRDEHAVSSEHDEDTEGCESESDPTLSTTVVLPPSNEELVTNSQEPSIEEDVSAGEKELATTPENSSSIEDEDTLKSVEEEVVIPSKPEPKVIARNLTFQPSTPRSAMTLLGYNPIPDPLHANDEAAILGSGCATPTTSTPASPLSTAESDLFPRPLTITTSTPTGWLKLTPTPPSSLPSPTSTPRRRMNTQIGTTTLREFLLALQSPTATQQFQLSLVGAFLAVACVERAALDLGSSYAYDCSAETVLANQVLQHKIFLGHVKLAEFLRAVEFDGDGVEDSRAVVGAWEECARVDGEAEDLEMQFCGA</sequence>
<reference evidence="2" key="1">
    <citation type="journal article" date="2020" name="Stud. Mycol.">
        <title>101 Dothideomycetes genomes: a test case for predicting lifestyles and emergence of pathogens.</title>
        <authorList>
            <person name="Haridas S."/>
            <person name="Albert R."/>
            <person name="Binder M."/>
            <person name="Bloem J."/>
            <person name="Labutti K."/>
            <person name="Salamov A."/>
            <person name="Andreopoulos B."/>
            <person name="Baker S."/>
            <person name="Barry K."/>
            <person name="Bills G."/>
            <person name="Bluhm B."/>
            <person name="Cannon C."/>
            <person name="Castanera R."/>
            <person name="Culley D."/>
            <person name="Daum C."/>
            <person name="Ezra D."/>
            <person name="Gonzalez J."/>
            <person name="Henrissat B."/>
            <person name="Kuo A."/>
            <person name="Liang C."/>
            <person name="Lipzen A."/>
            <person name="Lutzoni F."/>
            <person name="Magnuson J."/>
            <person name="Mondo S."/>
            <person name="Nolan M."/>
            <person name="Ohm R."/>
            <person name="Pangilinan J."/>
            <person name="Park H.-J."/>
            <person name="Ramirez L."/>
            <person name="Alfaro M."/>
            <person name="Sun H."/>
            <person name="Tritt A."/>
            <person name="Yoshinaga Y."/>
            <person name="Zwiers L.-H."/>
            <person name="Turgeon B."/>
            <person name="Goodwin S."/>
            <person name="Spatafora J."/>
            <person name="Crous P."/>
            <person name="Grigoriev I."/>
        </authorList>
    </citation>
    <scope>NUCLEOTIDE SEQUENCE</scope>
    <source>
        <strain evidence="2">CBS 113818</strain>
    </source>
</reference>
<feature type="compositionally biased region" description="Basic and acidic residues" evidence="1">
    <location>
        <begin position="770"/>
        <end position="779"/>
    </location>
</feature>
<feature type="region of interest" description="Disordered" evidence="1">
    <location>
        <begin position="136"/>
        <end position="240"/>
    </location>
</feature>
<evidence type="ECO:0000313" key="3">
    <source>
        <dbReference type="Proteomes" id="UP000799424"/>
    </source>
</evidence>
<dbReference type="EMBL" id="MU006223">
    <property type="protein sequence ID" value="KAF2827826.1"/>
    <property type="molecule type" value="Genomic_DNA"/>
</dbReference>
<feature type="compositionally biased region" description="Basic and acidic residues" evidence="1">
    <location>
        <begin position="169"/>
        <end position="183"/>
    </location>
</feature>
<feature type="compositionally biased region" description="Polar residues" evidence="1">
    <location>
        <begin position="255"/>
        <end position="266"/>
    </location>
</feature>
<evidence type="ECO:0000256" key="1">
    <source>
        <dbReference type="SAM" id="MobiDB-lite"/>
    </source>
</evidence>
<name>A0A6A7A3X3_9PLEO</name>
<dbReference type="OrthoDB" id="10684197at2759"/>
<feature type="compositionally biased region" description="Basic residues" evidence="1">
    <location>
        <begin position="199"/>
        <end position="212"/>
    </location>
</feature>
<feature type="region of interest" description="Disordered" evidence="1">
    <location>
        <begin position="685"/>
        <end position="846"/>
    </location>
</feature>
<feature type="region of interest" description="Disordered" evidence="1">
    <location>
        <begin position="426"/>
        <end position="474"/>
    </location>
</feature>
<organism evidence="2 3">
    <name type="scientific">Ophiobolus disseminans</name>
    <dbReference type="NCBI Taxonomy" id="1469910"/>
    <lineage>
        <taxon>Eukaryota</taxon>
        <taxon>Fungi</taxon>
        <taxon>Dikarya</taxon>
        <taxon>Ascomycota</taxon>
        <taxon>Pezizomycotina</taxon>
        <taxon>Dothideomycetes</taxon>
        <taxon>Pleosporomycetidae</taxon>
        <taxon>Pleosporales</taxon>
        <taxon>Pleosporineae</taxon>
        <taxon>Phaeosphaeriaceae</taxon>
        <taxon>Ophiobolus</taxon>
    </lineage>
</organism>
<feature type="compositionally biased region" description="Polar residues" evidence="1">
    <location>
        <begin position="95"/>
        <end position="109"/>
    </location>
</feature>
<feature type="region of interest" description="Disordered" evidence="1">
    <location>
        <begin position="932"/>
        <end position="957"/>
    </location>
</feature>
<dbReference type="AlphaFoldDB" id="A0A6A7A3X3"/>
<keyword evidence="3" id="KW-1185">Reference proteome</keyword>
<feature type="region of interest" description="Disordered" evidence="1">
    <location>
        <begin position="22"/>
        <end position="121"/>
    </location>
</feature>
<feature type="compositionally biased region" description="Low complexity" evidence="1">
    <location>
        <begin position="78"/>
        <end position="94"/>
    </location>
</feature>
<feature type="compositionally biased region" description="Acidic residues" evidence="1">
    <location>
        <begin position="732"/>
        <end position="742"/>
    </location>
</feature>
<feature type="compositionally biased region" description="Low complexity" evidence="1">
    <location>
        <begin position="428"/>
        <end position="437"/>
    </location>
</feature>
<feature type="region of interest" description="Disordered" evidence="1">
    <location>
        <begin position="647"/>
        <end position="666"/>
    </location>
</feature>
<feature type="region of interest" description="Disordered" evidence="1">
    <location>
        <begin position="255"/>
        <end position="286"/>
    </location>
</feature>
<feature type="compositionally biased region" description="Basic and acidic residues" evidence="1">
    <location>
        <begin position="139"/>
        <end position="155"/>
    </location>
</feature>
<feature type="compositionally biased region" description="Polar residues" evidence="1">
    <location>
        <begin position="720"/>
        <end position="730"/>
    </location>
</feature>
<feature type="compositionally biased region" description="Low complexity" evidence="1">
    <location>
        <begin position="267"/>
        <end position="286"/>
    </location>
</feature>
<gene>
    <name evidence="2" type="ORF">CC86DRAFT_404867</name>
</gene>
<protein>
    <submittedName>
        <fullName evidence="2">Uncharacterized protein</fullName>
    </submittedName>
</protein>
<feature type="region of interest" description="Disordered" evidence="1">
    <location>
        <begin position="510"/>
        <end position="533"/>
    </location>
</feature>
<accession>A0A6A7A3X3</accession>
<proteinExistence type="predicted"/>